<dbReference type="Proteomes" id="UP000199645">
    <property type="component" value="Unassembled WGS sequence"/>
</dbReference>
<keyword evidence="8 10" id="KW-0472">Membrane</keyword>
<dbReference type="PANTHER" id="PTHR23535">
    <property type="entry name" value="SUGAR EFFLUX TRANSPORTER A-RELATED"/>
    <property type="match status" value="1"/>
</dbReference>
<name>A0A1I2HAR3_9ACTN</name>
<dbReference type="EMBL" id="FONV01000008">
    <property type="protein sequence ID" value="SFF27274.1"/>
    <property type="molecule type" value="Genomic_DNA"/>
</dbReference>
<feature type="transmembrane region" description="Helical" evidence="10">
    <location>
        <begin position="134"/>
        <end position="152"/>
    </location>
</feature>
<dbReference type="STRING" id="35752.SAMN05421541_10835"/>
<feature type="transmembrane region" description="Helical" evidence="10">
    <location>
        <begin position="350"/>
        <end position="373"/>
    </location>
</feature>
<protein>
    <submittedName>
        <fullName evidence="12">MFS transporter, SET family, sugar efflux transporter</fullName>
    </submittedName>
</protein>
<dbReference type="GO" id="GO:0022857">
    <property type="term" value="F:transmembrane transporter activity"/>
    <property type="evidence" value="ECO:0007669"/>
    <property type="project" value="InterPro"/>
</dbReference>
<dbReference type="Pfam" id="PF07690">
    <property type="entry name" value="MFS_1"/>
    <property type="match status" value="2"/>
</dbReference>
<accession>A0A1I2HAR3</accession>
<gene>
    <name evidence="12" type="ORF">SAMN05421541_10835</name>
</gene>
<keyword evidence="5" id="KW-0762">Sugar transport</keyword>
<evidence type="ECO:0000256" key="7">
    <source>
        <dbReference type="ARBA" id="ARBA00022989"/>
    </source>
</evidence>
<evidence type="ECO:0000256" key="5">
    <source>
        <dbReference type="ARBA" id="ARBA00022597"/>
    </source>
</evidence>
<dbReference type="PANTHER" id="PTHR23535:SF2">
    <property type="entry name" value="SUGAR EFFLUX TRANSPORTER A-RELATED"/>
    <property type="match status" value="1"/>
</dbReference>
<feature type="region of interest" description="Disordered" evidence="9">
    <location>
        <begin position="381"/>
        <end position="409"/>
    </location>
</feature>
<evidence type="ECO:0000256" key="9">
    <source>
        <dbReference type="SAM" id="MobiDB-lite"/>
    </source>
</evidence>
<dbReference type="PROSITE" id="PS50850">
    <property type="entry name" value="MFS"/>
    <property type="match status" value="1"/>
</dbReference>
<comment type="subcellular location">
    <subcellularLocation>
        <location evidence="1">Cell membrane</location>
        <topology evidence="1">Multi-pass membrane protein</topology>
    </subcellularLocation>
</comment>
<feature type="transmembrane region" description="Helical" evidence="10">
    <location>
        <begin position="67"/>
        <end position="86"/>
    </location>
</feature>
<feature type="transmembrane region" description="Helical" evidence="10">
    <location>
        <begin position="292"/>
        <end position="314"/>
    </location>
</feature>
<dbReference type="SUPFAM" id="SSF103473">
    <property type="entry name" value="MFS general substrate transporter"/>
    <property type="match status" value="1"/>
</dbReference>
<reference evidence="12 13" key="1">
    <citation type="submission" date="2016-10" db="EMBL/GenBank/DDBJ databases">
        <authorList>
            <person name="de Groot N.N."/>
        </authorList>
    </citation>
    <scope>NUCLEOTIDE SEQUENCE [LARGE SCALE GENOMIC DNA]</scope>
    <source>
        <strain evidence="12 13">DSM 43019</strain>
    </source>
</reference>
<evidence type="ECO:0000313" key="12">
    <source>
        <dbReference type="EMBL" id="SFF27274.1"/>
    </source>
</evidence>
<evidence type="ECO:0000313" key="13">
    <source>
        <dbReference type="Proteomes" id="UP000199645"/>
    </source>
</evidence>
<evidence type="ECO:0000259" key="11">
    <source>
        <dbReference type="PROSITE" id="PS50850"/>
    </source>
</evidence>
<dbReference type="OrthoDB" id="5146638at2"/>
<evidence type="ECO:0000256" key="6">
    <source>
        <dbReference type="ARBA" id="ARBA00022692"/>
    </source>
</evidence>
<keyword evidence="7 10" id="KW-1133">Transmembrane helix</keyword>
<feature type="transmembrane region" description="Helical" evidence="10">
    <location>
        <begin position="33"/>
        <end position="55"/>
    </location>
</feature>
<comment type="similarity">
    <text evidence="2">Belongs to the major facilitator superfamily. Set transporter family.</text>
</comment>
<organism evidence="12 13">
    <name type="scientific">Actinoplanes philippinensis</name>
    <dbReference type="NCBI Taxonomy" id="35752"/>
    <lineage>
        <taxon>Bacteria</taxon>
        <taxon>Bacillati</taxon>
        <taxon>Actinomycetota</taxon>
        <taxon>Actinomycetes</taxon>
        <taxon>Micromonosporales</taxon>
        <taxon>Micromonosporaceae</taxon>
        <taxon>Actinoplanes</taxon>
    </lineage>
</organism>
<evidence type="ECO:0000256" key="10">
    <source>
        <dbReference type="SAM" id="Phobius"/>
    </source>
</evidence>
<dbReference type="GO" id="GO:0005886">
    <property type="term" value="C:plasma membrane"/>
    <property type="evidence" value="ECO:0007669"/>
    <property type="project" value="UniProtKB-SubCell"/>
</dbReference>
<sequence length="409" mass="41719">MSISLAVAVLLLGVADSMVGSYFVLFVTDYAGLTPLETGVFVSVHGAAGIMIAWLAGRGFDRRPSRLYAAVSMLCGGVALWLMPLIRSYPLFLLLAVTLLGALAAAFPQLFALGRHLLGDGSAAGRSVALLRSVWSLAWAAGPLIGAAVRAVAGFPAIPRSAAVVLAVAAVWVLIAVPRPGPPHPSAVADDRPDTRRPRGTTVLPTVGVTLFFTAMFAASVVMPLFVTGELAQDDAAVGVLFSVCAAVEVIAALLLAAVPAHISQRLVILTGMGGFVFFFALTVLADDMILLAAGQVVRGIAIAVVGAAGIRWFQDTMAPATGRATTLFANASTAGMVLAGIVGGGAVSLLGYTGTLLLCGAVTVVATIAFALGTTTHAGRPPLAPARRPLPRPRGPAGSEARSRADRG</sequence>
<dbReference type="InterPro" id="IPR020846">
    <property type="entry name" value="MFS_dom"/>
</dbReference>
<dbReference type="InterPro" id="IPR036259">
    <property type="entry name" value="MFS_trans_sf"/>
</dbReference>
<feature type="transmembrane region" description="Helical" evidence="10">
    <location>
        <begin position="238"/>
        <end position="260"/>
    </location>
</feature>
<feature type="transmembrane region" description="Helical" evidence="10">
    <location>
        <begin position="267"/>
        <end position="286"/>
    </location>
</feature>
<keyword evidence="3" id="KW-0813">Transport</keyword>
<keyword evidence="4" id="KW-1003">Cell membrane</keyword>
<feature type="transmembrane region" description="Helical" evidence="10">
    <location>
        <begin position="158"/>
        <end position="177"/>
    </location>
</feature>
<dbReference type="AlphaFoldDB" id="A0A1I2HAR3"/>
<dbReference type="InterPro" id="IPR011701">
    <property type="entry name" value="MFS"/>
</dbReference>
<evidence type="ECO:0000256" key="3">
    <source>
        <dbReference type="ARBA" id="ARBA00022448"/>
    </source>
</evidence>
<evidence type="ECO:0000256" key="4">
    <source>
        <dbReference type="ARBA" id="ARBA00022475"/>
    </source>
</evidence>
<dbReference type="RefSeq" id="WP_093616775.1">
    <property type="nucleotide sequence ID" value="NZ_BOMT01000085.1"/>
</dbReference>
<feature type="transmembrane region" description="Helical" evidence="10">
    <location>
        <begin position="202"/>
        <end position="226"/>
    </location>
</feature>
<keyword evidence="6 10" id="KW-0812">Transmembrane</keyword>
<feature type="transmembrane region" description="Helical" evidence="10">
    <location>
        <begin position="326"/>
        <end position="344"/>
    </location>
</feature>
<proteinExistence type="inferred from homology"/>
<feature type="transmembrane region" description="Helical" evidence="10">
    <location>
        <begin position="92"/>
        <end position="113"/>
    </location>
</feature>
<evidence type="ECO:0000256" key="2">
    <source>
        <dbReference type="ARBA" id="ARBA00006523"/>
    </source>
</evidence>
<evidence type="ECO:0000256" key="1">
    <source>
        <dbReference type="ARBA" id="ARBA00004651"/>
    </source>
</evidence>
<keyword evidence="13" id="KW-1185">Reference proteome</keyword>
<dbReference type="Gene3D" id="1.20.1250.20">
    <property type="entry name" value="MFS general substrate transporter like domains"/>
    <property type="match status" value="2"/>
</dbReference>
<evidence type="ECO:0000256" key="8">
    <source>
        <dbReference type="ARBA" id="ARBA00023136"/>
    </source>
</evidence>
<feature type="domain" description="Major facilitator superfamily (MFS) profile" evidence="11">
    <location>
        <begin position="201"/>
        <end position="409"/>
    </location>
</feature>